<dbReference type="GeneTree" id="ENSGT00940000162978"/>
<evidence type="ECO:0000256" key="3">
    <source>
        <dbReference type="ARBA" id="ARBA00022833"/>
    </source>
</evidence>
<keyword evidence="2" id="KW-0863">Zinc-finger</keyword>
<keyword evidence="3" id="KW-0862">Zinc</keyword>
<name>A0A3Q1GMN5_9TELE</name>
<dbReference type="Pfam" id="PF00622">
    <property type="entry name" value="SPRY"/>
    <property type="match status" value="1"/>
</dbReference>
<dbReference type="Gene3D" id="2.60.120.920">
    <property type="match status" value="1"/>
</dbReference>
<evidence type="ECO:0000313" key="6">
    <source>
        <dbReference type="Proteomes" id="UP000257200"/>
    </source>
</evidence>
<dbReference type="CDD" id="cd16040">
    <property type="entry name" value="SPRY_PRY_SNTX"/>
    <property type="match status" value="1"/>
</dbReference>
<reference evidence="5" key="2">
    <citation type="submission" date="2025-09" db="UniProtKB">
        <authorList>
            <consortium name="Ensembl"/>
        </authorList>
    </citation>
    <scope>IDENTIFICATION</scope>
</reference>
<evidence type="ECO:0000313" key="5">
    <source>
        <dbReference type="Ensembl" id="ENSAPOP00000018575.1"/>
    </source>
</evidence>
<reference evidence="5" key="1">
    <citation type="submission" date="2025-08" db="UniProtKB">
        <authorList>
            <consortium name="Ensembl"/>
        </authorList>
    </citation>
    <scope>IDENTIFICATION</scope>
</reference>
<feature type="domain" description="B30.2/SPRY" evidence="4">
    <location>
        <begin position="1"/>
        <end position="172"/>
    </location>
</feature>
<dbReference type="PANTHER" id="PTHR25465">
    <property type="entry name" value="B-BOX DOMAIN CONTAINING"/>
    <property type="match status" value="1"/>
</dbReference>
<dbReference type="Ensembl" id="ENSAPOT00000028193.1">
    <property type="protein sequence ID" value="ENSAPOP00000018575.1"/>
    <property type="gene ID" value="ENSAPOG00000021913.1"/>
</dbReference>
<protein>
    <recommendedName>
        <fullName evidence="4">B30.2/SPRY domain-containing protein</fullName>
    </recommendedName>
</protein>
<dbReference type="InterPro" id="IPR043136">
    <property type="entry name" value="B30.2/SPRY_sf"/>
</dbReference>
<dbReference type="STRING" id="80966.ENSAPOP00000018575"/>
<dbReference type="InterPro" id="IPR001870">
    <property type="entry name" value="B30.2/SPRY"/>
</dbReference>
<accession>A0A3Q1GMN5</accession>
<dbReference type="SMART" id="SM00589">
    <property type="entry name" value="PRY"/>
    <property type="match status" value="1"/>
</dbReference>
<dbReference type="InterPro" id="IPR051051">
    <property type="entry name" value="E3_ubiq-ligase_TRIM/RNF"/>
</dbReference>
<dbReference type="AlphaFoldDB" id="A0A3Q1GMN5"/>
<sequence length="172" mass="19593">ACEITLDPKTAHRNLKLSDNNKRVEAVNQQQPYHDHQERFDIFCQLLCINGLSGRRYFEVEWSGKVDIAVAYRGIGRKGYSRDSRFGGNDQSWCLRCSDDCYSAWHNNTEKIIPRPSSSSISNRVAVYVDCPAGILSFYRISSGSLIRLHTFNTTFSEPLYPGFRVWSGSVT</sequence>
<dbReference type="InterPro" id="IPR013320">
    <property type="entry name" value="ConA-like_dom_sf"/>
</dbReference>
<dbReference type="InterPro" id="IPR003877">
    <property type="entry name" value="SPRY_dom"/>
</dbReference>
<dbReference type="SUPFAM" id="SSF49899">
    <property type="entry name" value="Concanavalin A-like lectins/glucanases"/>
    <property type="match status" value="1"/>
</dbReference>
<keyword evidence="6" id="KW-1185">Reference proteome</keyword>
<dbReference type="InterPro" id="IPR003879">
    <property type="entry name" value="Butyrophylin_SPRY"/>
</dbReference>
<dbReference type="GO" id="GO:0005737">
    <property type="term" value="C:cytoplasm"/>
    <property type="evidence" value="ECO:0007669"/>
    <property type="project" value="UniProtKB-ARBA"/>
</dbReference>
<proteinExistence type="predicted"/>
<dbReference type="SMART" id="SM00449">
    <property type="entry name" value="SPRY"/>
    <property type="match status" value="1"/>
</dbReference>
<dbReference type="PROSITE" id="PS50188">
    <property type="entry name" value="B302_SPRY"/>
    <property type="match status" value="1"/>
</dbReference>
<evidence type="ECO:0000256" key="1">
    <source>
        <dbReference type="ARBA" id="ARBA00022723"/>
    </source>
</evidence>
<dbReference type="Pfam" id="PF13765">
    <property type="entry name" value="PRY"/>
    <property type="match status" value="1"/>
</dbReference>
<dbReference type="GO" id="GO:0008270">
    <property type="term" value="F:zinc ion binding"/>
    <property type="evidence" value="ECO:0007669"/>
    <property type="project" value="UniProtKB-KW"/>
</dbReference>
<organism evidence="5 6">
    <name type="scientific">Acanthochromis polyacanthus</name>
    <name type="common">spiny chromis</name>
    <dbReference type="NCBI Taxonomy" id="80966"/>
    <lineage>
        <taxon>Eukaryota</taxon>
        <taxon>Metazoa</taxon>
        <taxon>Chordata</taxon>
        <taxon>Craniata</taxon>
        <taxon>Vertebrata</taxon>
        <taxon>Euteleostomi</taxon>
        <taxon>Actinopterygii</taxon>
        <taxon>Neopterygii</taxon>
        <taxon>Teleostei</taxon>
        <taxon>Neoteleostei</taxon>
        <taxon>Acanthomorphata</taxon>
        <taxon>Ovalentaria</taxon>
        <taxon>Pomacentridae</taxon>
        <taxon>Acanthochromis</taxon>
    </lineage>
</organism>
<dbReference type="InterPro" id="IPR006574">
    <property type="entry name" value="PRY"/>
</dbReference>
<keyword evidence="1" id="KW-0479">Metal-binding</keyword>
<evidence type="ECO:0000256" key="2">
    <source>
        <dbReference type="ARBA" id="ARBA00022771"/>
    </source>
</evidence>
<dbReference type="PANTHER" id="PTHR25465:SF14">
    <property type="entry name" value="E3 UBIQUITIN-PROTEIN LIGASE TRIM65"/>
    <property type="match status" value="1"/>
</dbReference>
<dbReference type="PRINTS" id="PR01407">
    <property type="entry name" value="BUTYPHLNCDUF"/>
</dbReference>
<evidence type="ECO:0000259" key="4">
    <source>
        <dbReference type="PROSITE" id="PS50188"/>
    </source>
</evidence>
<dbReference type="InParanoid" id="A0A3Q1GMN5"/>
<dbReference type="FunCoup" id="A0A3Q1GMN5">
    <property type="interactions" value="3"/>
</dbReference>
<dbReference type="Proteomes" id="UP000257200">
    <property type="component" value="Unplaced"/>
</dbReference>